<evidence type="ECO:0000313" key="22">
    <source>
        <dbReference type="Proteomes" id="UP001601444"/>
    </source>
</evidence>
<dbReference type="InterPro" id="IPR000631">
    <property type="entry name" value="CARKD"/>
</dbReference>
<proteinExistence type="inferred from homology"/>
<dbReference type="Gene3D" id="3.40.50.10260">
    <property type="entry name" value="YjeF N-terminal domain"/>
    <property type="match status" value="1"/>
</dbReference>
<dbReference type="PROSITE" id="PS51383">
    <property type="entry name" value="YJEF_C_3"/>
    <property type="match status" value="1"/>
</dbReference>
<evidence type="ECO:0000256" key="7">
    <source>
        <dbReference type="ARBA" id="ARBA00022840"/>
    </source>
</evidence>
<evidence type="ECO:0000256" key="8">
    <source>
        <dbReference type="ARBA" id="ARBA00022857"/>
    </source>
</evidence>
<evidence type="ECO:0000256" key="13">
    <source>
        <dbReference type="ARBA" id="ARBA00023268"/>
    </source>
</evidence>
<dbReference type="CDD" id="cd01171">
    <property type="entry name" value="YXKO-related"/>
    <property type="match status" value="1"/>
</dbReference>
<dbReference type="PROSITE" id="PS01050">
    <property type="entry name" value="YJEF_C_2"/>
    <property type="match status" value="1"/>
</dbReference>
<comment type="catalytic activity">
    <reaction evidence="15 17 18">
        <text>(6S)-NADHX + ADP = AMP + phosphate + NADH + H(+)</text>
        <dbReference type="Rhea" id="RHEA:32223"/>
        <dbReference type="ChEBI" id="CHEBI:15378"/>
        <dbReference type="ChEBI" id="CHEBI:43474"/>
        <dbReference type="ChEBI" id="CHEBI:57945"/>
        <dbReference type="ChEBI" id="CHEBI:64074"/>
        <dbReference type="ChEBI" id="CHEBI:456215"/>
        <dbReference type="ChEBI" id="CHEBI:456216"/>
        <dbReference type="EC" id="4.2.1.136"/>
    </reaction>
</comment>
<feature type="binding site" evidence="17">
    <location>
        <position position="370"/>
    </location>
    <ligand>
        <name>(6S)-NADPHX</name>
        <dbReference type="ChEBI" id="CHEBI:64076"/>
    </ligand>
</feature>
<feature type="domain" description="YjeF N-terminal" evidence="20">
    <location>
        <begin position="14"/>
        <end position="228"/>
    </location>
</feature>
<comment type="catalytic activity">
    <reaction evidence="2 18">
        <text>(6R)-NADPHX = (6S)-NADPHX</text>
        <dbReference type="Rhea" id="RHEA:32227"/>
        <dbReference type="ChEBI" id="CHEBI:64076"/>
        <dbReference type="ChEBI" id="CHEBI:64077"/>
        <dbReference type="EC" id="5.1.99.6"/>
    </reaction>
</comment>
<dbReference type="InterPro" id="IPR017953">
    <property type="entry name" value="Carbohydrate_kinase_pred_CS"/>
</dbReference>
<feature type="binding site" evidence="17">
    <location>
        <position position="452"/>
    </location>
    <ligand>
        <name>AMP</name>
        <dbReference type="ChEBI" id="CHEBI:456215"/>
    </ligand>
</feature>
<keyword evidence="6 17" id="KW-0547">Nucleotide-binding</keyword>
<keyword evidence="7 17" id="KW-0067">ATP-binding</keyword>
<keyword evidence="9 18" id="KW-0630">Potassium</keyword>
<dbReference type="SUPFAM" id="SSF64153">
    <property type="entry name" value="YjeF N-terminal domain-like"/>
    <property type="match status" value="1"/>
</dbReference>
<evidence type="ECO:0000256" key="15">
    <source>
        <dbReference type="ARBA" id="ARBA00048238"/>
    </source>
</evidence>
<keyword evidence="10 17" id="KW-0520">NAD</keyword>
<evidence type="ECO:0000256" key="16">
    <source>
        <dbReference type="ARBA" id="ARBA00049209"/>
    </source>
</evidence>
<gene>
    <name evidence="17" type="primary">nnrD</name>
    <name evidence="21" type="ORF">ACFYTF_07340</name>
</gene>
<evidence type="ECO:0000256" key="14">
    <source>
        <dbReference type="ARBA" id="ARBA00025153"/>
    </source>
</evidence>
<comment type="similarity">
    <text evidence="3 18">In the N-terminal section; belongs to the NnrE/AIBP family.</text>
</comment>
<dbReference type="PANTHER" id="PTHR12592">
    <property type="entry name" value="ATP-DEPENDENT (S)-NAD(P)H-HYDRATE DEHYDRATASE FAMILY MEMBER"/>
    <property type="match status" value="1"/>
</dbReference>
<dbReference type="HAMAP" id="MF_01965">
    <property type="entry name" value="NADHX_dehydratase"/>
    <property type="match status" value="1"/>
</dbReference>
<evidence type="ECO:0000256" key="6">
    <source>
        <dbReference type="ARBA" id="ARBA00022741"/>
    </source>
</evidence>
<evidence type="ECO:0000256" key="3">
    <source>
        <dbReference type="ARBA" id="ARBA00006001"/>
    </source>
</evidence>
<dbReference type="SUPFAM" id="SSF53613">
    <property type="entry name" value="Ribokinase-like"/>
    <property type="match status" value="1"/>
</dbReference>
<comment type="cofactor">
    <cofactor evidence="18">
        <name>K(+)</name>
        <dbReference type="ChEBI" id="CHEBI:29103"/>
    </cofactor>
    <text evidence="18">Binds 1 potassium ion per subunit.</text>
</comment>
<dbReference type="EC" id="4.2.1.136" evidence="17"/>
<dbReference type="RefSeq" id="WP_387699460.1">
    <property type="nucleotide sequence ID" value="NZ_JBIAMX010000003.1"/>
</dbReference>
<feature type="binding site" evidence="17">
    <location>
        <begin position="423"/>
        <end position="427"/>
    </location>
    <ligand>
        <name>AMP</name>
        <dbReference type="ChEBI" id="CHEBI:456215"/>
    </ligand>
</feature>
<comment type="similarity">
    <text evidence="4 18">In the C-terminal section; belongs to the NnrD/CARKD family.</text>
</comment>
<name>A0ABW6PJQ9_9NOCA</name>
<organism evidence="21 22">
    <name type="scientific">Nocardia thailandica</name>
    <dbReference type="NCBI Taxonomy" id="257275"/>
    <lineage>
        <taxon>Bacteria</taxon>
        <taxon>Bacillati</taxon>
        <taxon>Actinomycetota</taxon>
        <taxon>Actinomycetes</taxon>
        <taxon>Mycobacteriales</taxon>
        <taxon>Nocardiaceae</taxon>
        <taxon>Nocardia</taxon>
    </lineage>
</organism>
<keyword evidence="13" id="KW-0511">Multifunctional enzyme</keyword>
<comment type="function">
    <text evidence="17">Catalyzes the dehydration of the S-form of NAD(P)HX at the expense of ADP, which is converted to AMP. Together with NAD(P)HX epimerase, which catalyzes the epimerization of the S- and R-forms, the enzyme allows the repair of both epimers of NAD(P)HX, a damaged form of NAD(P)H that is a result of enzymatic or heat-dependent hydration.</text>
</comment>
<evidence type="ECO:0000256" key="10">
    <source>
        <dbReference type="ARBA" id="ARBA00023027"/>
    </source>
</evidence>
<comment type="catalytic activity">
    <reaction evidence="16 17 18">
        <text>(6S)-NADPHX + ADP = AMP + phosphate + NADPH + H(+)</text>
        <dbReference type="Rhea" id="RHEA:32235"/>
        <dbReference type="ChEBI" id="CHEBI:15378"/>
        <dbReference type="ChEBI" id="CHEBI:43474"/>
        <dbReference type="ChEBI" id="CHEBI:57783"/>
        <dbReference type="ChEBI" id="CHEBI:64076"/>
        <dbReference type="ChEBI" id="CHEBI:456215"/>
        <dbReference type="ChEBI" id="CHEBI:456216"/>
        <dbReference type="EC" id="4.2.1.136"/>
    </reaction>
</comment>
<keyword evidence="22" id="KW-1185">Reference proteome</keyword>
<feature type="binding site" evidence="17">
    <location>
        <position position="268"/>
    </location>
    <ligand>
        <name>(6S)-NADPHX</name>
        <dbReference type="ChEBI" id="CHEBI:64076"/>
    </ligand>
</feature>
<dbReference type="Pfam" id="PF03853">
    <property type="entry name" value="YjeF_N"/>
    <property type="match status" value="1"/>
</dbReference>
<dbReference type="Proteomes" id="UP001601444">
    <property type="component" value="Unassembled WGS sequence"/>
</dbReference>
<feature type="binding site" evidence="17">
    <location>
        <position position="320"/>
    </location>
    <ligand>
        <name>(6S)-NADPHX</name>
        <dbReference type="ChEBI" id="CHEBI:64076"/>
    </ligand>
</feature>
<dbReference type="EMBL" id="JBIAMX010000003">
    <property type="protein sequence ID" value="MFF0542636.1"/>
    <property type="molecule type" value="Genomic_DNA"/>
</dbReference>
<feature type="binding site" evidence="17">
    <location>
        <position position="453"/>
    </location>
    <ligand>
        <name>(6S)-NADPHX</name>
        <dbReference type="ChEBI" id="CHEBI:64076"/>
    </ligand>
</feature>
<dbReference type="InterPro" id="IPR030677">
    <property type="entry name" value="Nnr"/>
</dbReference>
<dbReference type="PANTHER" id="PTHR12592:SF0">
    <property type="entry name" value="ATP-DEPENDENT (S)-NAD(P)H-HYDRATE DEHYDRATASE"/>
    <property type="match status" value="1"/>
</dbReference>
<feature type="domain" description="YjeF C-terminal" evidence="19">
    <location>
        <begin position="233"/>
        <end position="514"/>
    </location>
</feature>
<evidence type="ECO:0000256" key="9">
    <source>
        <dbReference type="ARBA" id="ARBA00022958"/>
    </source>
</evidence>
<evidence type="ECO:0000259" key="20">
    <source>
        <dbReference type="PROSITE" id="PS51385"/>
    </source>
</evidence>
<keyword evidence="11 18" id="KW-0413">Isomerase</keyword>
<keyword evidence="8 17" id="KW-0521">NADP</keyword>
<protein>
    <recommendedName>
        <fullName evidence="17">ADP-dependent (S)-NAD(P)H-hydrate dehydratase</fullName>
        <ecNumber evidence="17">4.2.1.136</ecNumber>
    </recommendedName>
    <alternativeName>
        <fullName evidence="17">ADP-dependent NAD(P)HX dehydratase</fullName>
    </alternativeName>
</protein>
<comment type="cofactor">
    <cofactor evidence="17">
        <name>Mg(2+)</name>
        <dbReference type="ChEBI" id="CHEBI:18420"/>
    </cofactor>
</comment>
<comment type="subunit">
    <text evidence="17">Homotetramer.</text>
</comment>
<dbReference type="InterPro" id="IPR029056">
    <property type="entry name" value="Ribokinase-like"/>
</dbReference>
<dbReference type="InterPro" id="IPR004443">
    <property type="entry name" value="YjeF_N_dom"/>
</dbReference>
<evidence type="ECO:0000256" key="12">
    <source>
        <dbReference type="ARBA" id="ARBA00023239"/>
    </source>
</evidence>
<dbReference type="InterPro" id="IPR036652">
    <property type="entry name" value="YjeF_N_dom_sf"/>
</dbReference>
<evidence type="ECO:0000256" key="17">
    <source>
        <dbReference type="HAMAP-Rule" id="MF_01965"/>
    </source>
</evidence>
<dbReference type="Gene3D" id="3.40.1190.20">
    <property type="match status" value="1"/>
</dbReference>
<dbReference type="PROSITE" id="PS51385">
    <property type="entry name" value="YJEF_N"/>
    <property type="match status" value="1"/>
</dbReference>
<dbReference type="Pfam" id="PF01256">
    <property type="entry name" value="Carb_kinase"/>
    <property type="match status" value="1"/>
</dbReference>
<evidence type="ECO:0000256" key="1">
    <source>
        <dbReference type="ARBA" id="ARBA00000013"/>
    </source>
</evidence>
<evidence type="ECO:0000256" key="18">
    <source>
        <dbReference type="PIRNR" id="PIRNR017184"/>
    </source>
</evidence>
<evidence type="ECO:0000259" key="19">
    <source>
        <dbReference type="PROSITE" id="PS51383"/>
    </source>
</evidence>
<comment type="similarity">
    <text evidence="17">Belongs to the NnrD/CARKD family.</text>
</comment>
<sequence>MTAEARGYYTADQVRAAEADLFTRVPAGMPMRRAAFGLAGVVAAELRERTGAVAGRSVGLLVGSGDNGGDALWAGVFLRRRGVAVRAVLLDPGRAHSAGLAAFRAAGGRVARASAADGPVGSGESAARAGGGDPFAGADLVVDGIVGISGRGPLRPAAAEIVAGIGVPIVAVDLPSGVDPDTGAVEGPCVRAAVTVTFGAYKPVHVLAAPYCGRTVLVPIGLELPPPALLSLSPAAIGAGWPVPGPSDDKYTQGVVGVCAGSRRYPGAGVLCTGAAVAATSGMVRYVGDDTEVLEKFPEVVATRTVSETGRVQAWVVGPGGGTDGAARDRLAEILATDLPVVVDADALTLVAAEPGLVRGRRAPTLLTPHAGEFARLVEGSRRSAGAAGPGDDAGDGLLLPDRDRVAAARALAEEWQVTVLLKGRATVIAAPGEPTIVNEAGASWASTAGAGDVLSGVIGALLAAGLTPSRAAASAARAHALAANLAANAGAPVGAPISASPLAGHLRAAVRVLRELGGAGS</sequence>
<comment type="function">
    <text evidence="14 18">Bifunctional enzyme that catalyzes the epimerization of the S- and R-forms of NAD(P)HX and the dehydration of the S-form of NAD(P)HX at the expense of ADP, which is converted to AMP. This allows the repair of both epimers of NAD(P)HX, a damaged form of NAD(P)H that is a result of enzymatic or heat-dependent hydration.</text>
</comment>
<evidence type="ECO:0000313" key="21">
    <source>
        <dbReference type="EMBL" id="MFF0542636.1"/>
    </source>
</evidence>
<evidence type="ECO:0000256" key="11">
    <source>
        <dbReference type="ARBA" id="ARBA00023235"/>
    </source>
</evidence>
<evidence type="ECO:0000256" key="5">
    <source>
        <dbReference type="ARBA" id="ARBA00022723"/>
    </source>
</evidence>
<comment type="caution">
    <text evidence="21">The sequence shown here is derived from an EMBL/GenBank/DDBJ whole genome shotgun (WGS) entry which is preliminary data.</text>
</comment>
<keyword evidence="5 18" id="KW-0479">Metal-binding</keyword>
<reference evidence="21 22" key="1">
    <citation type="submission" date="2024-10" db="EMBL/GenBank/DDBJ databases">
        <title>The Natural Products Discovery Center: Release of the First 8490 Sequenced Strains for Exploring Actinobacteria Biosynthetic Diversity.</title>
        <authorList>
            <person name="Kalkreuter E."/>
            <person name="Kautsar S.A."/>
            <person name="Yang D."/>
            <person name="Bader C.D."/>
            <person name="Teijaro C.N."/>
            <person name="Fluegel L."/>
            <person name="Davis C.M."/>
            <person name="Simpson J.R."/>
            <person name="Lauterbach L."/>
            <person name="Steele A.D."/>
            <person name="Gui C."/>
            <person name="Meng S."/>
            <person name="Li G."/>
            <person name="Viehrig K."/>
            <person name="Ye F."/>
            <person name="Su P."/>
            <person name="Kiefer A.F."/>
            <person name="Nichols A."/>
            <person name="Cepeda A.J."/>
            <person name="Yan W."/>
            <person name="Fan B."/>
            <person name="Jiang Y."/>
            <person name="Adhikari A."/>
            <person name="Zheng C.-J."/>
            <person name="Schuster L."/>
            <person name="Cowan T.M."/>
            <person name="Smanski M.J."/>
            <person name="Chevrette M.G."/>
            <person name="De Carvalho L.P.S."/>
            <person name="Shen B."/>
        </authorList>
    </citation>
    <scope>NUCLEOTIDE SEQUENCE [LARGE SCALE GENOMIC DNA]</scope>
    <source>
        <strain evidence="21 22">NPDC004045</strain>
    </source>
</reference>
<evidence type="ECO:0000256" key="2">
    <source>
        <dbReference type="ARBA" id="ARBA00000909"/>
    </source>
</evidence>
<accession>A0ABW6PJQ9</accession>
<comment type="catalytic activity">
    <reaction evidence="1 18">
        <text>(6R)-NADHX = (6S)-NADHX</text>
        <dbReference type="Rhea" id="RHEA:32215"/>
        <dbReference type="ChEBI" id="CHEBI:64074"/>
        <dbReference type="ChEBI" id="CHEBI:64075"/>
        <dbReference type="EC" id="5.1.99.6"/>
    </reaction>
</comment>
<dbReference type="PIRSF" id="PIRSF017184">
    <property type="entry name" value="Nnr"/>
    <property type="match status" value="1"/>
</dbReference>
<keyword evidence="12 17" id="KW-0456">Lyase</keyword>
<evidence type="ECO:0000256" key="4">
    <source>
        <dbReference type="ARBA" id="ARBA00009524"/>
    </source>
</evidence>